<dbReference type="STRING" id="1850246.LPB138_10220"/>
<keyword evidence="6" id="KW-1185">Reference proteome</keyword>
<dbReference type="PROSITE" id="PS51257">
    <property type="entry name" value="PROKAR_LIPOPROTEIN"/>
    <property type="match status" value="1"/>
</dbReference>
<feature type="region of interest" description="Disordered" evidence="2">
    <location>
        <begin position="123"/>
        <end position="142"/>
    </location>
</feature>
<dbReference type="Pfam" id="PF14129">
    <property type="entry name" value="DUF4296"/>
    <property type="match status" value="1"/>
</dbReference>
<keyword evidence="3" id="KW-1133">Transmembrane helix</keyword>
<evidence type="ECO:0000256" key="3">
    <source>
        <dbReference type="SAM" id="Phobius"/>
    </source>
</evidence>
<organism evidence="5 6">
    <name type="scientific">Urechidicola croceus</name>
    <dbReference type="NCBI Taxonomy" id="1850246"/>
    <lineage>
        <taxon>Bacteria</taxon>
        <taxon>Pseudomonadati</taxon>
        <taxon>Bacteroidota</taxon>
        <taxon>Flavobacteriia</taxon>
        <taxon>Flavobacteriales</taxon>
        <taxon>Flavobacteriaceae</taxon>
        <taxon>Urechidicola</taxon>
    </lineage>
</organism>
<keyword evidence="3" id="KW-0812">Transmembrane</keyword>
<dbReference type="OrthoDB" id="1525222at2"/>
<evidence type="ECO:0000256" key="1">
    <source>
        <dbReference type="SAM" id="Coils"/>
    </source>
</evidence>
<evidence type="ECO:0000313" key="5">
    <source>
        <dbReference type="EMBL" id="AOW21031.1"/>
    </source>
</evidence>
<dbReference type="KEGG" id="lul:LPB138_10220"/>
<sequence>MKNNIYILFISIFIFACTSNTIYKKPDDLISKDQMIDLLVDMNIALSAKPQKNIEGKNGIDYMPFVYEKYGIDSLRFAKSNYYYSTDIDQYSKILKTVKERIENQKKEFEVLLREKDSVEKKPNVNSKTINNSKKNLDSIKK</sequence>
<feature type="domain" description="DUF4296" evidence="4">
    <location>
        <begin position="26"/>
        <end position="108"/>
    </location>
</feature>
<evidence type="ECO:0000259" key="4">
    <source>
        <dbReference type="Pfam" id="PF14129"/>
    </source>
</evidence>
<feature type="transmembrane region" description="Helical" evidence="3">
    <location>
        <begin position="6"/>
        <end position="23"/>
    </location>
</feature>
<evidence type="ECO:0000256" key="2">
    <source>
        <dbReference type="SAM" id="MobiDB-lite"/>
    </source>
</evidence>
<dbReference type="RefSeq" id="WP_070237195.1">
    <property type="nucleotide sequence ID" value="NZ_CP017478.1"/>
</dbReference>
<dbReference type="InterPro" id="IPR025381">
    <property type="entry name" value="DUF4296"/>
</dbReference>
<name>A0A1D8P8X2_9FLAO</name>
<keyword evidence="1" id="KW-0175">Coiled coil</keyword>
<protein>
    <recommendedName>
        <fullName evidence="4">DUF4296 domain-containing protein</fullName>
    </recommendedName>
</protein>
<accession>A0A1D8P8X2</accession>
<evidence type="ECO:0000313" key="6">
    <source>
        <dbReference type="Proteomes" id="UP000176050"/>
    </source>
</evidence>
<reference evidence="5 6" key="1">
    <citation type="submission" date="2016-10" db="EMBL/GenBank/DDBJ databases">
        <title>Lutibacter sp. LPB0138, isolated from marine gastropod.</title>
        <authorList>
            <person name="Kim E."/>
            <person name="Yi H."/>
        </authorList>
    </citation>
    <scope>NUCLEOTIDE SEQUENCE [LARGE SCALE GENOMIC DNA]</scope>
    <source>
        <strain evidence="5 6">LPB0138</strain>
    </source>
</reference>
<feature type="compositionally biased region" description="Polar residues" evidence="2">
    <location>
        <begin position="124"/>
        <end position="134"/>
    </location>
</feature>
<dbReference type="EMBL" id="CP017478">
    <property type="protein sequence ID" value="AOW21031.1"/>
    <property type="molecule type" value="Genomic_DNA"/>
</dbReference>
<dbReference type="AlphaFoldDB" id="A0A1D8P8X2"/>
<gene>
    <name evidence="5" type="ORF">LPB138_10220</name>
</gene>
<proteinExistence type="predicted"/>
<keyword evidence="3" id="KW-0472">Membrane</keyword>
<feature type="coiled-coil region" evidence="1">
    <location>
        <begin position="88"/>
        <end position="122"/>
    </location>
</feature>
<dbReference type="Proteomes" id="UP000176050">
    <property type="component" value="Chromosome"/>
</dbReference>